<reference evidence="1" key="2">
    <citation type="journal article" date="2024" name="Plant">
        <title>Genomic evolution and insights into agronomic trait innovations of Sesamum species.</title>
        <authorList>
            <person name="Miao H."/>
            <person name="Wang L."/>
            <person name="Qu L."/>
            <person name="Liu H."/>
            <person name="Sun Y."/>
            <person name="Le M."/>
            <person name="Wang Q."/>
            <person name="Wei S."/>
            <person name="Zheng Y."/>
            <person name="Lin W."/>
            <person name="Duan Y."/>
            <person name="Cao H."/>
            <person name="Xiong S."/>
            <person name="Wang X."/>
            <person name="Wei L."/>
            <person name="Li C."/>
            <person name="Ma Q."/>
            <person name="Ju M."/>
            <person name="Zhao R."/>
            <person name="Li G."/>
            <person name="Mu C."/>
            <person name="Tian Q."/>
            <person name="Mei H."/>
            <person name="Zhang T."/>
            <person name="Gao T."/>
            <person name="Zhang H."/>
        </authorList>
    </citation>
    <scope>NUCLEOTIDE SEQUENCE</scope>
    <source>
        <strain evidence="1">G02</strain>
    </source>
</reference>
<accession>A0AAW2T226</accession>
<name>A0AAW2T226_SESRA</name>
<comment type="caution">
    <text evidence="1">The sequence shown here is derived from an EMBL/GenBank/DDBJ whole genome shotgun (WGS) entry which is preliminary data.</text>
</comment>
<evidence type="ECO:0000313" key="1">
    <source>
        <dbReference type="EMBL" id="KAL0398870.1"/>
    </source>
</evidence>
<dbReference type="AlphaFoldDB" id="A0AAW2T226"/>
<reference evidence="1" key="1">
    <citation type="submission" date="2020-06" db="EMBL/GenBank/DDBJ databases">
        <authorList>
            <person name="Li T."/>
            <person name="Hu X."/>
            <person name="Zhang T."/>
            <person name="Song X."/>
            <person name="Zhang H."/>
            <person name="Dai N."/>
            <person name="Sheng W."/>
            <person name="Hou X."/>
            <person name="Wei L."/>
        </authorList>
    </citation>
    <scope>NUCLEOTIDE SEQUENCE</scope>
    <source>
        <strain evidence="1">G02</strain>
        <tissue evidence="1">Leaf</tissue>
    </source>
</reference>
<proteinExistence type="predicted"/>
<gene>
    <name evidence="1" type="ORF">Sradi_2230300</name>
</gene>
<dbReference type="EMBL" id="JACGWJ010000009">
    <property type="protein sequence ID" value="KAL0398870.1"/>
    <property type="molecule type" value="Genomic_DNA"/>
</dbReference>
<organism evidence="1">
    <name type="scientific">Sesamum radiatum</name>
    <name type="common">Black benniseed</name>
    <dbReference type="NCBI Taxonomy" id="300843"/>
    <lineage>
        <taxon>Eukaryota</taxon>
        <taxon>Viridiplantae</taxon>
        <taxon>Streptophyta</taxon>
        <taxon>Embryophyta</taxon>
        <taxon>Tracheophyta</taxon>
        <taxon>Spermatophyta</taxon>
        <taxon>Magnoliopsida</taxon>
        <taxon>eudicotyledons</taxon>
        <taxon>Gunneridae</taxon>
        <taxon>Pentapetalae</taxon>
        <taxon>asterids</taxon>
        <taxon>lamiids</taxon>
        <taxon>Lamiales</taxon>
        <taxon>Pedaliaceae</taxon>
        <taxon>Sesamum</taxon>
    </lineage>
</organism>
<protein>
    <submittedName>
        <fullName evidence="1">Inositol transporter 4</fullName>
    </submittedName>
</protein>
<sequence>MKALQSSVEAEKADEEFMGNSFFAKLKGMWGNDVVRRGSMRVSLSKLLSNLLA</sequence>